<dbReference type="EMBL" id="JACIEJ010000013">
    <property type="protein sequence ID" value="MBB3987896.1"/>
    <property type="molecule type" value="Genomic_DNA"/>
</dbReference>
<dbReference type="Proteomes" id="UP000541426">
    <property type="component" value="Unassembled WGS sequence"/>
</dbReference>
<evidence type="ECO:0000313" key="2">
    <source>
        <dbReference type="EMBL" id="MBB3987896.1"/>
    </source>
</evidence>
<reference evidence="2 3" key="1">
    <citation type="submission" date="2020-08" db="EMBL/GenBank/DDBJ databases">
        <title>Genomic Encyclopedia of Type Strains, Phase IV (KMG-IV): sequencing the most valuable type-strain genomes for metagenomic binning, comparative biology and taxonomic classification.</title>
        <authorList>
            <person name="Goeker M."/>
        </authorList>
    </citation>
    <scope>NUCLEOTIDE SEQUENCE [LARGE SCALE GENOMIC DNA]</scope>
    <source>
        <strain evidence="2 3">DSM 102235</strain>
    </source>
</reference>
<gene>
    <name evidence="2" type="ORF">GGQ68_004250</name>
</gene>
<dbReference type="AlphaFoldDB" id="A0A7W6DUB1"/>
<evidence type="ECO:0008006" key="4">
    <source>
        <dbReference type="Google" id="ProtNLM"/>
    </source>
</evidence>
<sequence length="192" mass="20127">MLKKLAPIFMLTLVACSDSDSRAFNEAMTNMNREMSQSGGFGSTNSSYGTYGAPRYYGNGVGNTNRAPVRSSSAIQRAPVTDYSSSGSSSTTSSGSTNSSSGSGFHLTSCKSGTLRSGIEEQRWSTCGKNAPSEADAKRAAQARLDQAVSARNAQKAKDAAALRVLEAERAAAKAEFNNRPINTCVGCTIPQ</sequence>
<accession>A0A7W6DUB1</accession>
<organism evidence="2 3">
    <name type="scientific">Sagittula marina</name>
    <dbReference type="NCBI Taxonomy" id="943940"/>
    <lineage>
        <taxon>Bacteria</taxon>
        <taxon>Pseudomonadati</taxon>
        <taxon>Pseudomonadota</taxon>
        <taxon>Alphaproteobacteria</taxon>
        <taxon>Rhodobacterales</taxon>
        <taxon>Roseobacteraceae</taxon>
        <taxon>Sagittula</taxon>
    </lineage>
</organism>
<protein>
    <recommendedName>
        <fullName evidence="4">Lipoprotein</fullName>
    </recommendedName>
</protein>
<feature type="compositionally biased region" description="Polar residues" evidence="1">
    <location>
        <begin position="62"/>
        <end position="75"/>
    </location>
</feature>
<proteinExistence type="predicted"/>
<feature type="compositionally biased region" description="Low complexity" evidence="1">
    <location>
        <begin position="84"/>
        <end position="104"/>
    </location>
</feature>
<name>A0A7W6DUB1_9RHOB</name>
<dbReference type="PROSITE" id="PS51257">
    <property type="entry name" value="PROKAR_LIPOPROTEIN"/>
    <property type="match status" value="1"/>
</dbReference>
<feature type="region of interest" description="Disordered" evidence="1">
    <location>
        <begin position="62"/>
        <end position="105"/>
    </location>
</feature>
<comment type="caution">
    <text evidence="2">The sequence shown here is derived from an EMBL/GenBank/DDBJ whole genome shotgun (WGS) entry which is preliminary data.</text>
</comment>
<evidence type="ECO:0000256" key="1">
    <source>
        <dbReference type="SAM" id="MobiDB-lite"/>
    </source>
</evidence>
<keyword evidence="3" id="KW-1185">Reference proteome</keyword>
<evidence type="ECO:0000313" key="3">
    <source>
        <dbReference type="Proteomes" id="UP000541426"/>
    </source>
</evidence>